<dbReference type="Pfam" id="PF02630">
    <property type="entry name" value="SCO1-SenC"/>
    <property type="match status" value="1"/>
</dbReference>
<dbReference type="EMBL" id="JAGSSW010000009">
    <property type="protein sequence ID" value="MBR8464598.1"/>
    <property type="molecule type" value="Genomic_DNA"/>
</dbReference>
<dbReference type="RefSeq" id="WP_212142430.1">
    <property type="nucleotide sequence ID" value="NZ_JAGSSW010000009.1"/>
</dbReference>
<organism evidence="2 3">
    <name type="scientific">Campylobacter anatolicus</name>
    <dbReference type="NCBI Taxonomy" id="2829105"/>
    <lineage>
        <taxon>Bacteria</taxon>
        <taxon>Pseudomonadati</taxon>
        <taxon>Campylobacterota</taxon>
        <taxon>Epsilonproteobacteria</taxon>
        <taxon>Campylobacterales</taxon>
        <taxon>Campylobacteraceae</taxon>
        <taxon>Campylobacter</taxon>
    </lineage>
</organism>
<sequence>MKYVFAFLVCFFISSGALFLVLKSDKYDFIAESANGEVSLKSFNGKYKILYFGYLFCPDVCPSTLAFIGDVLNEIKRDDFELVFITLDPERDTPENLTLMVQNFYKNAIGLRLKNLDKVAKNYGVKYQKINLKNSAMLYSIAHSSSIYLFDKDSKFFTEVSNLTPQNIRENIKNLINNRP</sequence>
<dbReference type="InterPro" id="IPR003782">
    <property type="entry name" value="SCO1/SenC"/>
</dbReference>
<reference evidence="2 3" key="1">
    <citation type="submission" date="2021-04" db="EMBL/GenBank/DDBJ databases">
        <title>Molecular and phenotypic characterization and identification of bacterial isolates recovered from the Anatolian ground squirrels (Spermophilus xanthoprymnus) and which have the potential to form a new species in the Campylobacter genus.</title>
        <authorList>
            <person name="Aydin F."/>
            <person name="Abay S."/>
            <person name="Kayman T."/>
            <person name="Karakaya E."/>
            <person name="Mustak H.K."/>
            <person name="Mustak I.B."/>
            <person name="Bilgin N."/>
            <person name="Duzler A."/>
            <person name="Sahin O."/>
            <person name="Guran O."/>
            <person name="Saticioglu I.B."/>
        </authorList>
    </citation>
    <scope>NUCLEOTIDE SEQUENCE [LARGE SCALE GENOMIC DNA]</scope>
    <source>
        <strain evidence="3">faydin-G24</strain>
    </source>
</reference>
<comment type="caution">
    <text evidence="2">The sequence shown here is derived from an EMBL/GenBank/DDBJ whole genome shotgun (WGS) entry which is preliminary data.</text>
</comment>
<name>A0ABS5HK13_9BACT</name>
<dbReference type="InterPro" id="IPR036249">
    <property type="entry name" value="Thioredoxin-like_sf"/>
</dbReference>
<dbReference type="CDD" id="cd02968">
    <property type="entry name" value="SCO"/>
    <property type="match status" value="1"/>
</dbReference>
<dbReference type="PANTHER" id="PTHR12151">
    <property type="entry name" value="ELECTRON TRANSPORT PROTIN SCO1/SENC FAMILY MEMBER"/>
    <property type="match status" value="1"/>
</dbReference>
<keyword evidence="3" id="KW-1185">Reference proteome</keyword>
<dbReference type="Proteomes" id="UP000682951">
    <property type="component" value="Unassembled WGS sequence"/>
</dbReference>
<evidence type="ECO:0000256" key="1">
    <source>
        <dbReference type="ARBA" id="ARBA00010996"/>
    </source>
</evidence>
<accession>A0ABS5HK13</accession>
<protein>
    <submittedName>
        <fullName evidence="2">SCO family protein</fullName>
    </submittedName>
</protein>
<dbReference type="Gene3D" id="3.40.30.10">
    <property type="entry name" value="Glutaredoxin"/>
    <property type="match status" value="1"/>
</dbReference>
<dbReference type="SUPFAM" id="SSF52833">
    <property type="entry name" value="Thioredoxin-like"/>
    <property type="match status" value="1"/>
</dbReference>
<proteinExistence type="inferred from homology"/>
<gene>
    <name evidence="2" type="ORF">KDD93_08505</name>
</gene>
<evidence type="ECO:0000313" key="2">
    <source>
        <dbReference type="EMBL" id="MBR8464598.1"/>
    </source>
</evidence>
<dbReference type="PANTHER" id="PTHR12151:SF25">
    <property type="entry name" value="LINALOOL DEHYDRATASE_ISOMERASE DOMAIN-CONTAINING PROTEIN"/>
    <property type="match status" value="1"/>
</dbReference>
<evidence type="ECO:0000313" key="3">
    <source>
        <dbReference type="Proteomes" id="UP000682951"/>
    </source>
</evidence>
<comment type="similarity">
    <text evidence="1">Belongs to the SCO1/2 family.</text>
</comment>